<proteinExistence type="predicted"/>
<dbReference type="Proteomes" id="UP001211544">
    <property type="component" value="Chromosome"/>
</dbReference>
<gene>
    <name evidence="1" type="ORF">N5580_00215</name>
</gene>
<protein>
    <submittedName>
        <fullName evidence="1">Type II toxin-antitoxin system RelE/ParE family toxin</fullName>
    </submittedName>
</protein>
<dbReference type="InterPro" id="IPR009387">
    <property type="entry name" value="HigB-2"/>
</dbReference>
<evidence type="ECO:0000313" key="2">
    <source>
        <dbReference type="Proteomes" id="UP001211544"/>
    </source>
</evidence>
<dbReference type="RefSeq" id="WP_269949705.1">
    <property type="nucleotide sequence ID" value="NZ_CP104758.1"/>
</dbReference>
<evidence type="ECO:0000313" key="1">
    <source>
        <dbReference type="EMBL" id="WBG91032.1"/>
    </source>
</evidence>
<accession>A0AAJ5QIC7</accession>
<dbReference type="Pfam" id="PF06296">
    <property type="entry name" value="RelE"/>
    <property type="match status" value="1"/>
</dbReference>
<sequence>MGIYLTPEFDEERRRLGITDKVICKTARKVYSGLKGDQLGKFTYKRRIALSKVGERGGARSIVFFNEGEHLYFFYLYAKSELSKKKGKEIEDAEIEIFCDIASDFIEMDDARIKHLLEEKELFEVKCDE</sequence>
<keyword evidence="2" id="KW-1185">Reference proteome</keyword>
<name>A0AAJ5QIC7_9GAMM</name>
<dbReference type="AlphaFoldDB" id="A0AAJ5QIC7"/>
<dbReference type="KEGG" id="kpie:N5580_00215"/>
<reference evidence="1 2" key="1">
    <citation type="journal article" date="2022" name="J Glob Antimicrob Resist">
        <title>First complete genome of a multidrug resistant strain of the novel human pathogen Kalamiella piersonii (GABEKP28) identified in human saliva.</title>
        <authorList>
            <person name="McDonagh F."/>
            <person name="Singh N.K."/>
            <person name="Venkateswaran K."/>
            <person name="Lonappan A.M."/>
            <person name="Hallahan B."/>
            <person name="Tuohy A."/>
            <person name="Burke L."/>
            <person name="Kovarova A."/>
            <person name="Miliotis G."/>
        </authorList>
    </citation>
    <scope>NUCLEOTIDE SEQUENCE [LARGE SCALE GENOMIC DNA]</scope>
    <source>
        <strain evidence="1 2">GABEKP28</strain>
    </source>
</reference>
<organism evidence="1 2">
    <name type="scientific">Pantoea piersonii</name>
    <dbReference type="NCBI Taxonomy" id="2364647"/>
    <lineage>
        <taxon>Bacteria</taxon>
        <taxon>Pseudomonadati</taxon>
        <taxon>Pseudomonadota</taxon>
        <taxon>Gammaproteobacteria</taxon>
        <taxon>Enterobacterales</taxon>
        <taxon>Erwiniaceae</taxon>
        <taxon>Pantoea</taxon>
    </lineage>
</organism>
<dbReference type="EMBL" id="CP104758">
    <property type="protein sequence ID" value="WBG91032.1"/>
    <property type="molecule type" value="Genomic_DNA"/>
</dbReference>